<dbReference type="PRINTS" id="PR00811">
    <property type="entry name" value="BCTERIALGSPD"/>
</dbReference>
<dbReference type="Pfam" id="PF00263">
    <property type="entry name" value="Secretin"/>
    <property type="match status" value="1"/>
</dbReference>
<dbReference type="InterPro" id="IPR004846">
    <property type="entry name" value="T2SS/T3SS_dom"/>
</dbReference>
<evidence type="ECO:0000313" key="5">
    <source>
        <dbReference type="Proteomes" id="UP001302719"/>
    </source>
</evidence>
<dbReference type="KEGG" id="nall:PP769_08485"/>
<proteinExistence type="inferred from homology"/>
<evidence type="ECO:0000259" key="2">
    <source>
        <dbReference type="Pfam" id="PF00263"/>
    </source>
</evidence>
<sequence length="499" mass="54630">MNQTHGFPFRSMVLALGLVLVGYTGALGEGLTTQAVHVNEPQSLRLTVGESKIVERETAFKRASVANPKVADQIVLSSKQIYLTGIEVGTTTLTLWGQDGQVANVFQVQVSPDVTRLKEQLYTMLPHEPGIQVMNSHEHITLTGNVTNMESLAKALTLAEPYAPNKIINLIQVGGVQQVMMEVKVAEMQRGLMKRLGVNFKRAQKNHRDFSIGLINDLSTVDAFEPLAHAQSSQTTTLEFPSVRTLASNLILGFGIGDDLWTLFLDLLKEHSLSKTLAEPTLIAESGQAAEFLVGGEYPIPIPQQLGQVTVKFKEYGVGLKFTPTVLSEGRISVIVNPEVSELDFANGIVIQGFQIPALTTRRVKTVVELGDGQSFAIAGLLQENIKETVSKYPVLGDVPILGALFRSTAFQKNETELIVIVTPHLVKPLDMVKQTLPTDHYLEPNDFELMLMGYMEGVFPEPNVARPSEAYTLESPRVAGRMPYRKGGMEGMFGHLAP</sequence>
<name>A0AA96GEN2_9BACT</name>
<dbReference type="InterPro" id="IPR050810">
    <property type="entry name" value="Bact_Secretion_Sys_Channel"/>
</dbReference>
<feature type="domain" description="Pilus formation protein N-terminal" evidence="3">
    <location>
        <begin position="41"/>
        <end position="111"/>
    </location>
</feature>
<dbReference type="RefSeq" id="WP_312646624.1">
    <property type="nucleotide sequence ID" value="NZ_CP116967.1"/>
</dbReference>
<keyword evidence="5" id="KW-1185">Reference proteome</keyword>
<accession>A0AA96GEN2</accession>
<dbReference type="GO" id="GO:0015627">
    <property type="term" value="C:type II protein secretion system complex"/>
    <property type="evidence" value="ECO:0007669"/>
    <property type="project" value="TreeGrafter"/>
</dbReference>
<dbReference type="GO" id="GO:0009306">
    <property type="term" value="P:protein secretion"/>
    <property type="evidence" value="ECO:0007669"/>
    <property type="project" value="InterPro"/>
</dbReference>
<dbReference type="PANTHER" id="PTHR30332">
    <property type="entry name" value="PROBABLE GENERAL SECRETION PATHWAY PROTEIN D"/>
    <property type="match status" value="1"/>
</dbReference>
<feature type="domain" description="Type II/III secretion system secretin-like" evidence="2">
    <location>
        <begin position="268"/>
        <end position="428"/>
    </location>
</feature>
<evidence type="ECO:0000256" key="1">
    <source>
        <dbReference type="RuleBase" id="RU004003"/>
    </source>
</evidence>
<comment type="similarity">
    <text evidence="1">Belongs to the bacterial secretin family.</text>
</comment>
<dbReference type="PANTHER" id="PTHR30332:SF17">
    <property type="entry name" value="TYPE IV PILIATION SYSTEM PROTEIN DR_0774-RELATED"/>
    <property type="match status" value="1"/>
</dbReference>
<dbReference type="AlphaFoldDB" id="A0AA96GEN2"/>
<organism evidence="4 5">
    <name type="scientific">Candidatus Nitrospira allomarina</name>
    <dbReference type="NCBI Taxonomy" id="3020900"/>
    <lineage>
        <taxon>Bacteria</taxon>
        <taxon>Pseudomonadati</taxon>
        <taxon>Nitrospirota</taxon>
        <taxon>Nitrospiria</taxon>
        <taxon>Nitrospirales</taxon>
        <taxon>Nitrospiraceae</taxon>
        <taxon>Nitrospira</taxon>
    </lineage>
</organism>
<dbReference type="InterPro" id="IPR032789">
    <property type="entry name" value="T2SS-T3SS_pil_N"/>
</dbReference>
<protein>
    <submittedName>
        <fullName evidence="4">Type II and III secretion system protein family protein</fullName>
    </submittedName>
</protein>
<reference evidence="4 5" key="1">
    <citation type="submission" date="2023-01" db="EMBL/GenBank/DDBJ databases">
        <title>Cultivation and genomic characterization of new, ubiquitous marine nitrite-oxidizing bacteria from the Nitrospirales.</title>
        <authorList>
            <person name="Mueller A.J."/>
            <person name="Daebeler A."/>
            <person name="Herbold C.W."/>
            <person name="Kirkegaard R.H."/>
            <person name="Daims H."/>
        </authorList>
    </citation>
    <scope>NUCLEOTIDE SEQUENCE [LARGE SCALE GENOMIC DNA]</scope>
    <source>
        <strain evidence="4 5">VA</strain>
    </source>
</reference>
<dbReference type="EMBL" id="CP116967">
    <property type="protein sequence ID" value="WNM59777.1"/>
    <property type="molecule type" value="Genomic_DNA"/>
</dbReference>
<dbReference type="Pfam" id="PF13629">
    <property type="entry name" value="T2SS-T3SS_pil_N"/>
    <property type="match status" value="1"/>
</dbReference>
<dbReference type="InterPro" id="IPR001775">
    <property type="entry name" value="GspD/PilQ"/>
</dbReference>
<dbReference type="Proteomes" id="UP001302719">
    <property type="component" value="Chromosome"/>
</dbReference>
<gene>
    <name evidence="4" type="ORF">PP769_08485</name>
</gene>
<evidence type="ECO:0000313" key="4">
    <source>
        <dbReference type="EMBL" id="WNM59777.1"/>
    </source>
</evidence>
<evidence type="ECO:0000259" key="3">
    <source>
        <dbReference type="Pfam" id="PF13629"/>
    </source>
</evidence>